<reference evidence="2" key="1">
    <citation type="journal article" date="2020" name="Biotechnol. Biofuels">
        <title>New insights from the biogas microbiome by comprehensive genome-resolved metagenomics of nearly 1600 species originating from multiple anaerobic digesters.</title>
        <authorList>
            <person name="Campanaro S."/>
            <person name="Treu L."/>
            <person name="Rodriguez-R L.M."/>
            <person name="Kovalovszki A."/>
            <person name="Ziels R.M."/>
            <person name="Maus I."/>
            <person name="Zhu X."/>
            <person name="Kougias P.G."/>
            <person name="Basile A."/>
            <person name="Luo G."/>
            <person name="Schluter A."/>
            <person name="Konstantinidis K.T."/>
            <person name="Angelidaki I."/>
        </authorList>
    </citation>
    <scope>NUCLEOTIDE SEQUENCE</scope>
    <source>
        <strain evidence="2">AS06rmzACSIP_7</strain>
    </source>
</reference>
<dbReference type="AlphaFoldDB" id="A0A351U3I2"/>
<dbReference type="Pfam" id="PF05016">
    <property type="entry name" value="ParE_toxin"/>
    <property type="match status" value="1"/>
</dbReference>
<dbReference type="Proteomes" id="UP000777265">
    <property type="component" value="Unassembled WGS sequence"/>
</dbReference>
<comment type="caution">
    <text evidence="2">The sequence shown here is derived from an EMBL/GenBank/DDBJ whole genome shotgun (WGS) entry which is preliminary data.</text>
</comment>
<protein>
    <submittedName>
        <fullName evidence="2">Type II toxin-antitoxin system RelE/ParE family toxin</fullName>
    </submittedName>
</protein>
<dbReference type="STRING" id="909663.GCA_000512235_00747"/>
<keyword evidence="1" id="KW-1277">Toxin-antitoxin system</keyword>
<dbReference type="InterPro" id="IPR007712">
    <property type="entry name" value="RelE/ParE_toxin"/>
</dbReference>
<gene>
    <name evidence="2" type="ORF">GXY80_07675</name>
</gene>
<dbReference type="Gene3D" id="3.30.2310.20">
    <property type="entry name" value="RelE-like"/>
    <property type="match status" value="1"/>
</dbReference>
<dbReference type="InterPro" id="IPR035093">
    <property type="entry name" value="RelE/ParE_toxin_dom_sf"/>
</dbReference>
<dbReference type="EMBL" id="JAAYEE010000126">
    <property type="protein sequence ID" value="NLW35345.1"/>
    <property type="molecule type" value="Genomic_DNA"/>
</dbReference>
<accession>A0A351U3I2</accession>
<evidence type="ECO:0000256" key="1">
    <source>
        <dbReference type="ARBA" id="ARBA00022649"/>
    </source>
</evidence>
<proteinExistence type="predicted"/>
<evidence type="ECO:0000313" key="3">
    <source>
        <dbReference type="Proteomes" id="UP000777265"/>
    </source>
</evidence>
<evidence type="ECO:0000313" key="2">
    <source>
        <dbReference type="EMBL" id="NLW35345.1"/>
    </source>
</evidence>
<name>A0A351U3I2_9BACT</name>
<reference evidence="2" key="2">
    <citation type="submission" date="2020-01" db="EMBL/GenBank/DDBJ databases">
        <authorList>
            <person name="Campanaro S."/>
        </authorList>
    </citation>
    <scope>NUCLEOTIDE SEQUENCE</scope>
    <source>
        <strain evidence="2">AS06rmzACSIP_7</strain>
    </source>
</reference>
<sequence>MSRELVIRPEAEADIADAFGWYEARVPGLGSQFLLILDAVFNSILRDPNVYPRVHKQVHRALTRRFPFAVFFLLEKKRIVVLSVFHVKRNPRIWKKGTSNKALQPIAGKADSG</sequence>
<organism evidence="2 3">
    <name type="scientific">Syntrophorhabdus aromaticivorans</name>
    <dbReference type="NCBI Taxonomy" id="328301"/>
    <lineage>
        <taxon>Bacteria</taxon>
        <taxon>Pseudomonadati</taxon>
        <taxon>Thermodesulfobacteriota</taxon>
        <taxon>Syntrophorhabdia</taxon>
        <taxon>Syntrophorhabdales</taxon>
        <taxon>Syntrophorhabdaceae</taxon>
        <taxon>Syntrophorhabdus</taxon>
    </lineage>
</organism>